<dbReference type="PANTHER" id="PTHR43861">
    <property type="entry name" value="TRANS-ACONITATE 2-METHYLTRANSFERASE-RELATED"/>
    <property type="match status" value="1"/>
</dbReference>
<reference evidence="2 3" key="1">
    <citation type="submission" date="2024-08" db="EMBL/GenBank/DDBJ databases">
        <authorList>
            <person name="Lu H."/>
        </authorList>
    </citation>
    <scope>NUCLEOTIDE SEQUENCE [LARGE SCALE GENOMIC DNA]</scope>
    <source>
        <strain evidence="2 3">DXS20W</strain>
    </source>
</reference>
<dbReference type="GO" id="GO:0102208">
    <property type="term" value="F:2-polyprenyl-6-hydroxyphenol methylase activity"/>
    <property type="evidence" value="ECO:0007669"/>
    <property type="project" value="UniProtKB-EC"/>
</dbReference>
<dbReference type="InterPro" id="IPR029063">
    <property type="entry name" value="SAM-dependent_MTases_sf"/>
</dbReference>
<evidence type="ECO:0000313" key="3">
    <source>
        <dbReference type="Proteomes" id="UP001606302"/>
    </source>
</evidence>
<name>A0ABW7GKG1_9BURK</name>
<keyword evidence="1 2" id="KW-0808">Transferase</keyword>
<dbReference type="CDD" id="cd02440">
    <property type="entry name" value="AdoMet_MTases"/>
    <property type="match status" value="1"/>
</dbReference>
<dbReference type="Gene3D" id="3.40.50.150">
    <property type="entry name" value="Vaccinia Virus protein VP39"/>
    <property type="match status" value="1"/>
</dbReference>
<keyword evidence="2" id="KW-0489">Methyltransferase</keyword>
<dbReference type="PANTHER" id="PTHR43861:SF3">
    <property type="entry name" value="PUTATIVE (AFU_ORTHOLOGUE AFUA_2G14390)-RELATED"/>
    <property type="match status" value="1"/>
</dbReference>
<sequence>MDARTAAFYDGYARQLAGSEARRSAMLDHLTATLAPGARVLDVGAGSGRDMAALMDLGFEVFGVEPNAAMRSTALRLQPALAGRLAEGALPDLGNPFHERHPQRFDAVVCSAVLMHVAPADLPRALASLMRQLRPCAADDGGLQRPALLISLPEMAANQLDDDRDADGRRFHNHDPAAVQALLADLGATLERASSSDAVLASAGTRWHTRVFRRTAPSRC</sequence>
<dbReference type="RefSeq" id="WP_394511193.1">
    <property type="nucleotide sequence ID" value="NZ_JBIGHX010000003.1"/>
</dbReference>
<dbReference type="GO" id="GO:0032259">
    <property type="term" value="P:methylation"/>
    <property type="evidence" value="ECO:0007669"/>
    <property type="project" value="UniProtKB-KW"/>
</dbReference>
<dbReference type="EMBL" id="JBIGHX010000003">
    <property type="protein sequence ID" value="MFG6462332.1"/>
    <property type="molecule type" value="Genomic_DNA"/>
</dbReference>
<dbReference type="EC" id="2.1.1.222" evidence="2"/>
<keyword evidence="3" id="KW-1185">Reference proteome</keyword>
<dbReference type="Pfam" id="PF13489">
    <property type="entry name" value="Methyltransf_23"/>
    <property type="match status" value="1"/>
</dbReference>
<dbReference type="SUPFAM" id="SSF53335">
    <property type="entry name" value="S-adenosyl-L-methionine-dependent methyltransferases"/>
    <property type="match status" value="1"/>
</dbReference>
<protein>
    <submittedName>
        <fullName evidence="2">Class I SAM-dependent methyltransferase</fullName>
        <ecNumber evidence="2">2.1.1.222</ecNumber>
        <ecNumber evidence="2">2.1.1.64</ecNumber>
    </submittedName>
</protein>
<evidence type="ECO:0000256" key="1">
    <source>
        <dbReference type="ARBA" id="ARBA00022679"/>
    </source>
</evidence>
<evidence type="ECO:0000313" key="2">
    <source>
        <dbReference type="EMBL" id="MFG6462332.1"/>
    </source>
</evidence>
<dbReference type="Proteomes" id="UP001606302">
    <property type="component" value="Unassembled WGS sequence"/>
</dbReference>
<comment type="caution">
    <text evidence="2">The sequence shown here is derived from an EMBL/GenBank/DDBJ whole genome shotgun (WGS) entry which is preliminary data.</text>
</comment>
<organism evidence="2 3">
    <name type="scientific">Pelomonas lactea</name>
    <dbReference type="NCBI Taxonomy" id="3299030"/>
    <lineage>
        <taxon>Bacteria</taxon>
        <taxon>Pseudomonadati</taxon>
        <taxon>Pseudomonadota</taxon>
        <taxon>Betaproteobacteria</taxon>
        <taxon>Burkholderiales</taxon>
        <taxon>Sphaerotilaceae</taxon>
        <taxon>Roseateles</taxon>
    </lineage>
</organism>
<dbReference type="EC" id="2.1.1.64" evidence="2"/>
<accession>A0ABW7GKG1</accession>
<proteinExistence type="predicted"/>
<dbReference type="GO" id="GO:0061542">
    <property type="term" value="F:3-demethylubiquinol 3-O-methyltransferase activity"/>
    <property type="evidence" value="ECO:0007669"/>
    <property type="project" value="UniProtKB-EC"/>
</dbReference>
<gene>
    <name evidence="2" type="ORF">ACG04Q_12190</name>
</gene>